<reference evidence="2 3" key="1">
    <citation type="submission" date="2020-01" db="EMBL/GenBank/DDBJ databases">
        <authorList>
            <person name="Kim M.K."/>
        </authorList>
    </citation>
    <scope>NUCLEOTIDE SEQUENCE [LARGE SCALE GENOMIC DNA]</scope>
    <source>
        <strain evidence="2 3">172606-1</strain>
    </source>
</reference>
<evidence type="ECO:0000313" key="2">
    <source>
        <dbReference type="EMBL" id="QHT66953.1"/>
    </source>
</evidence>
<protein>
    <submittedName>
        <fullName evidence="2">Alpha/beta hydrolase</fullName>
    </submittedName>
</protein>
<dbReference type="InterPro" id="IPR029058">
    <property type="entry name" value="AB_hydrolase_fold"/>
</dbReference>
<keyword evidence="3" id="KW-1185">Reference proteome</keyword>
<dbReference type="InterPro" id="IPR000073">
    <property type="entry name" value="AB_hydrolase_1"/>
</dbReference>
<dbReference type="SUPFAM" id="SSF53474">
    <property type="entry name" value="alpha/beta-Hydrolases"/>
    <property type="match status" value="1"/>
</dbReference>
<dbReference type="AlphaFoldDB" id="A0A6C0GGN9"/>
<dbReference type="RefSeq" id="WP_162442999.1">
    <property type="nucleotide sequence ID" value="NZ_CP048222.1"/>
</dbReference>
<dbReference type="GO" id="GO:0016787">
    <property type="term" value="F:hydrolase activity"/>
    <property type="evidence" value="ECO:0007669"/>
    <property type="project" value="UniProtKB-KW"/>
</dbReference>
<accession>A0A6C0GGN9</accession>
<dbReference type="Pfam" id="PF12697">
    <property type="entry name" value="Abhydrolase_6"/>
    <property type="match status" value="1"/>
</dbReference>
<evidence type="ECO:0000313" key="3">
    <source>
        <dbReference type="Proteomes" id="UP000480178"/>
    </source>
</evidence>
<proteinExistence type="predicted"/>
<sequence>MKISNTKNIVFITGAFVSNESWNEWIPYFESKGYSSIAPPWPHKDAPAEVLRNRHPDSEIASNRLQGLIDYYVGIIGQLKVKPILIGHSIGGLLVQLLLQRGLGIAGIAIHSVPPQGLITFKWSFLKAGWGPLGFFTSTKKSYLMSFKEWQYAFTNGMSLEQQKASYYQLAIPESKLIVRDTITNVAKVDFNKPHAPLLLLSGSDDHTIPASLNYANYSKYNHSNSVTDYKEFKGRNHFVLGQPTWKENADYILDWISKVIH</sequence>
<dbReference type="Proteomes" id="UP000480178">
    <property type="component" value="Chromosome"/>
</dbReference>
<keyword evidence="2" id="KW-0378">Hydrolase</keyword>
<feature type="domain" description="AB hydrolase-1" evidence="1">
    <location>
        <begin position="9"/>
        <end position="244"/>
    </location>
</feature>
<evidence type="ECO:0000259" key="1">
    <source>
        <dbReference type="Pfam" id="PF12697"/>
    </source>
</evidence>
<organism evidence="2 3">
    <name type="scientific">Rhodocytophaga rosea</name>
    <dbReference type="NCBI Taxonomy" id="2704465"/>
    <lineage>
        <taxon>Bacteria</taxon>
        <taxon>Pseudomonadati</taxon>
        <taxon>Bacteroidota</taxon>
        <taxon>Cytophagia</taxon>
        <taxon>Cytophagales</taxon>
        <taxon>Rhodocytophagaceae</taxon>
        <taxon>Rhodocytophaga</taxon>
    </lineage>
</organism>
<dbReference type="KEGG" id="rhoz:GXP67_09960"/>
<dbReference type="Gene3D" id="3.40.50.1820">
    <property type="entry name" value="alpha/beta hydrolase"/>
    <property type="match status" value="1"/>
</dbReference>
<name>A0A6C0GGN9_9BACT</name>
<dbReference type="EMBL" id="CP048222">
    <property type="protein sequence ID" value="QHT66953.1"/>
    <property type="molecule type" value="Genomic_DNA"/>
</dbReference>
<gene>
    <name evidence="2" type="ORF">GXP67_09960</name>
</gene>